<feature type="domain" description="J" evidence="3">
    <location>
        <begin position="50"/>
        <end position="116"/>
    </location>
</feature>
<dbReference type="OMA" id="ANPGQHP"/>
<reference evidence="5" key="5">
    <citation type="submission" date="2015-06" db="UniProtKB">
        <authorList>
            <consortium name="EnsemblFungi"/>
        </authorList>
    </citation>
    <scope>IDENTIFICATION</scope>
    <source>
        <strain evidence="5">ATCC 64411</strain>
    </source>
</reference>
<keyword evidence="2" id="KW-0812">Transmembrane</keyword>
<dbReference type="OrthoDB" id="10250354at2759"/>
<dbReference type="AlphaFoldDB" id="A0A0C4DZR2"/>
<dbReference type="PRINTS" id="PR00625">
    <property type="entry name" value="JDOMAIN"/>
</dbReference>
<reference evidence="5" key="4">
    <citation type="journal article" date="2015" name="G3 (Bethesda)">
        <title>Genome sequences of three phytopathogenic species of the Magnaporthaceae family of fungi.</title>
        <authorList>
            <person name="Okagaki L.H."/>
            <person name="Nunes C.C."/>
            <person name="Sailsbery J."/>
            <person name="Clay B."/>
            <person name="Brown D."/>
            <person name="John T."/>
            <person name="Oh Y."/>
            <person name="Young N."/>
            <person name="Fitzgerald M."/>
            <person name="Haas B.J."/>
            <person name="Zeng Q."/>
            <person name="Young S."/>
            <person name="Adiconis X."/>
            <person name="Fan L."/>
            <person name="Levin J.Z."/>
            <person name="Mitchell T.K."/>
            <person name="Okubara P.A."/>
            <person name="Farman M.L."/>
            <person name="Kohn L.M."/>
            <person name="Birren B."/>
            <person name="Ma L.-J."/>
            <person name="Dean R.A."/>
        </authorList>
    </citation>
    <scope>NUCLEOTIDE SEQUENCE</scope>
    <source>
        <strain evidence="5">ATCC 64411 / 73-15</strain>
    </source>
</reference>
<evidence type="ECO:0000256" key="2">
    <source>
        <dbReference type="SAM" id="Phobius"/>
    </source>
</evidence>
<feature type="compositionally biased region" description="Basic residues" evidence="1">
    <location>
        <begin position="29"/>
        <end position="40"/>
    </location>
</feature>
<feature type="compositionally biased region" description="Gly residues" evidence="1">
    <location>
        <begin position="184"/>
        <end position="198"/>
    </location>
</feature>
<protein>
    <submittedName>
        <fullName evidence="4">DnaJ domain-containing protein</fullName>
    </submittedName>
</protein>
<evidence type="ECO:0000313" key="4">
    <source>
        <dbReference type="EMBL" id="KLU86556.1"/>
    </source>
</evidence>
<feature type="region of interest" description="Disordered" evidence="1">
    <location>
        <begin position="26"/>
        <end position="52"/>
    </location>
</feature>
<evidence type="ECO:0000313" key="5">
    <source>
        <dbReference type="EnsemblFungi" id="MAPG_05568T0"/>
    </source>
</evidence>
<dbReference type="eggNOG" id="KOG0691">
    <property type="taxonomic scope" value="Eukaryota"/>
</dbReference>
<reference evidence="4" key="3">
    <citation type="submission" date="2011-03" db="EMBL/GenBank/DDBJ databases">
        <title>Annotation of Magnaporthe poae ATCC 64411.</title>
        <authorList>
            <person name="Ma L.-J."/>
            <person name="Dead R."/>
            <person name="Young S.K."/>
            <person name="Zeng Q."/>
            <person name="Gargeya S."/>
            <person name="Fitzgerald M."/>
            <person name="Haas B."/>
            <person name="Abouelleil A."/>
            <person name="Alvarado L."/>
            <person name="Arachchi H.M."/>
            <person name="Berlin A."/>
            <person name="Brown A."/>
            <person name="Chapman S.B."/>
            <person name="Chen Z."/>
            <person name="Dunbar C."/>
            <person name="Freedman E."/>
            <person name="Gearin G."/>
            <person name="Gellesch M."/>
            <person name="Goldberg J."/>
            <person name="Griggs A."/>
            <person name="Gujja S."/>
            <person name="Heiman D."/>
            <person name="Howarth C."/>
            <person name="Larson L."/>
            <person name="Lui A."/>
            <person name="MacDonald P.J.P."/>
            <person name="Mehta T."/>
            <person name="Montmayeur A."/>
            <person name="Murphy C."/>
            <person name="Neiman D."/>
            <person name="Pearson M."/>
            <person name="Priest M."/>
            <person name="Roberts A."/>
            <person name="Saif S."/>
            <person name="Shea T."/>
            <person name="Shenoy N."/>
            <person name="Sisk P."/>
            <person name="Stolte C."/>
            <person name="Sykes S."/>
            <person name="Yandava C."/>
            <person name="Wortman J."/>
            <person name="Nusbaum C."/>
            <person name="Birren B."/>
        </authorList>
    </citation>
    <scope>NUCLEOTIDE SEQUENCE</scope>
    <source>
        <strain evidence="4">ATCC 64411</strain>
    </source>
</reference>
<dbReference type="PANTHER" id="PTHR44873:SF1">
    <property type="entry name" value="DNAJ HOMOLOG SUBFAMILY C MEMBER 30, MITOCHONDRIAL"/>
    <property type="match status" value="1"/>
</dbReference>
<evidence type="ECO:0000256" key="1">
    <source>
        <dbReference type="SAM" id="MobiDB-lite"/>
    </source>
</evidence>
<organism evidence="5 6">
    <name type="scientific">Magnaporthiopsis poae (strain ATCC 64411 / 73-15)</name>
    <name type="common">Kentucky bluegrass fungus</name>
    <name type="synonym">Magnaporthe poae</name>
    <dbReference type="NCBI Taxonomy" id="644358"/>
    <lineage>
        <taxon>Eukaryota</taxon>
        <taxon>Fungi</taxon>
        <taxon>Dikarya</taxon>
        <taxon>Ascomycota</taxon>
        <taxon>Pezizomycotina</taxon>
        <taxon>Sordariomycetes</taxon>
        <taxon>Sordariomycetidae</taxon>
        <taxon>Magnaporthales</taxon>
        <taxon>Magnaporthaceae</taxon>
        <taxon>Magnaporthiopsis</taxon>
    </lineage>
</organism>
<dbReference type="PROSITE" id="PS50076">
    <property type="entry name" value="DNAJ_2"/>
    <property type="match status" value="1"/>
</dbReference>
<feature type="compositionally biased region" description="Basic residues" evidence="1">
    <location>
        <begin position="217"/>
        <end position="228"/>
    </location>
</feature>
<feature type="transmembrane region" description="Helical" evidence="2">
    <location>
        <begin position="244"/>
        <end position="267"/>
    </location>
</feature>
<reference evidence="4" key="1">
    <citation type="submission" date="2010-05" db="EMBL/GenBank/DDBJ databases">
        <title>The Genome Sequence of Magnaporthe poae strain ATCC 64411.</title>
        <authorList>
            <consortium name="The Broad Institute Genome Sequencing Platform"/>
            <consortium name="Broad Institute Genome Sequencing Center for Infectious Disease"/>
            <person name="Ma L.-J."/>
            <person name="Dead R."/>
            <person name="Young S."/>
            <person name="Zeng Q."/>
            <person name="Koehrsen M."/>
            <person name="Alvarado L."/>
            <person name="Berlin A."/>
            <person name="Chapman S.B."/>
            <person name="Chen Z."/>
            <person name="Freedman E."/>
            <person name="Gellesch M."/>
            <person name="Goldberg J."/>
            <person name="Griggs A."/>
            <person name="Gujja S."/>
            <person name="Heilman E.R."/>
            <person name="Heiman D."/>
            <person name="Hepburn T."/>
            <person name="Howarth C."/>
            <person name="Jen D."/>
            <person name="Larson L."/>
            <person name="Mehta T."/>
            <person name="Neiman D."/>
            <person name="Pearson M."/>
            <person name="Roberts A."/>
            <person name="Saif S."/>
            <person name="Shea T."/>
            <person name="Shenoy N."/>
            <person name="Sisk P."/>
            <person name="Stolte C."/>
            <person name="Sykes S."/>
            <person name="Walk T."/>
            <person name="White J."/>
            <person name="Yandava C."/>
            <person name="Haas B."/>
            <person name="Nusbaum C."/>
            <person name="Birren B."/>
        </authorList>
    </citation>
    <scope>NUCLEOTIDE SEQUENCE</scope>
    <source>
        <strain evidence="4">ATCC 64411</strain>
    </source>
</reference>
<dbReference type="InterPro" id="IPR001623">
    <property type="entry name" value="DnaJ_domain"/>
</dbReference>
<feature type="compositionally biased region" description="Basic and acidic residues" evidence="1">
    <location>
        <begin position="41"/>
        <end position="52"/>
    </location>
</feature>
<dbReference type="CDD" id="cd06257">
    <property type="entry name" value="DnaJ"/>
    <property type="match status" value="1"/>
</dbReference>
<dbReference type="VEuPathDB" id="FungiDB:MAPG_05568"/>
<dbReference type="InterPro" id="IPR053025">
    <property type="entry name" value="Mito_ATP_Synthase-Asso"/>
</dbReference>
<keyword evidence="2" id="KW-1133">Transmembrane helix</keyword>
<reference evidence="6" key="2">
    <citation type="submission" date="2010-05" db="EMBL/GenBank/DDBJ databases">
        <title>The genome sequence of Magnaporthe poae strain ATCC 64411.</title>
        <authorList>
            <person name="Ma L.-J."/>
            <person name="Dead R."/>
            <person name="Young S."/>
            <person name="Zeng Q."/>
            <person name="Koehrsen M."/>
            <person name="Alvarado L."/>
            <person name="Berlin A."/>
            <person name="Chapman S.B."/>
            <person name="Chen Z."/>
            <person name="Freedman E."/>
            <person name="Gellesch M."/>
            <person name="Goldberg J."/>
            <person name="Griggs A."/>
            <person name="Gujja S."/>
            <person name="Heilman E.R."/>
            <person name="Heiman D."/>
            <person name="Hepburn T."/>
            <person name="Howarth C."/>
            <person name="Jen D."/>
            <person name="Larson L."/>
            <person name="Mehta T."/>
            <person name="Neiman D."/>
            <person name="Pearson M."/>
            <person name="Roberts A."/>
            <person name="Saif S."/>
            <person name="Shea T."/>
            <person name="Shenoy N."/>
            <person name="Sisk P."/>
            <person name="Stolte C."/>
            <person name="Sykes S."/>
            <person name="Walk T."/>
            <person name="White J."/>
            <person name="Yandava C."/>
            <person name="Haas B."/>
            <person name="Nusbaum C."/>
            <person name="Birren B."/>
        </authorList>
    </citation>
    <scope>NUCLEOTIDE SEQUENCE [LARGE SCALE GENOMIC DNA]</scope>
    <source>
        <strain evidence="6">ATCC 64411 / 73-15</strain>
    </source>
</reference>
<dbReference type="InterPro" id="IPR036869">
    <property type="entry name" value="J_dom_sf"/>
</dbReference>
<keyword evidence="6" id="KW-1185">Reference proteome</keyword>
<evidence type="ECO:0000259" key="3">
    <source>
        <dbReference type="PROSITE" id="PS50076"/>
    </source>
</evidence>
<dbReference type="Pfam" id="PF00226">
    <property type="entry name" value="DnaJ"/>
    <property type="match status" value="1"/>
</dbReference>
<dbReference type="EMBL" id="ADBL01001329">
    <property type="status" value="NOT_ANNOTATED_CDS"/>
    <property type="molecule type" value="Genomic_DNA"/>
</dbReference>
<proteinExistence type="predicted"/>
<accession>A0A0C4DZR2</accession>
<dbReference type="SMART" id="SM00271">
    <property type="entry name" value="DnaJ"/>
    <property type="match status" value="1"/>
</dbReference>
<dbReference type="EnsemblFungi" id="MAPG_05568T0">
    <property type="protein sequence ID" value="MAPG_05568T0"/>
    <property type="gene ID" value="MAPG_05568"/>
</dbReference>
<feature type="region of interest" description="Disordered" evidence="1">
    <location>
        <begin position="121"/>
        <end position="237"/>
    </location>
</feature>
<dbReference type="PANTHER" id="PTHR44873">
    <property type="entry name" value="DNAJ HOMOLOG SUBFAMILY C MEMBER 30, MITOCHONDRIAL"/>
    <property type="match status" value="1"/>
</dbReference>
<sequence length="282" mass="30972">MPLRHVPRLAACPLARPAGIASRLCLPPPKHRPFHSSRARRSTDDGGGRDHYEILNVRPDASAAEIKKSFYALSKAHHPDHNPSDPTAASERFMRISAAYTVLSSPDRRAAYDRDVMHLRHHHHHRAPHHRGASYSSTGPAGGRPASGLSRRRSTFTGPPPSFYRNGGWGTHHAKRSAAHEESTGGGGIGGGTGGMGPSHGYWNQEVPHFDADAHERTHRRMERRRRAVGPDGFRPSLASEPGVMASFFIVSAALFVALLTPVVVYARWDEKTKRGQQDRKA</sequence>
<dbReference type="EMBL" id="GL876969">
    <property type="protein sequence ID" value="KLU86556.1"/>
    <property type="molecule type" value="Genomic_DNA"/>
</dbReference>
<dbReference type="Gene3D" id="1.10.287.110">
    <property type="entry name" value="DnaJ domain"/>
    <property type="match status" value="1"/>
</dbReference>
<dbReference type="Proteomes" id="UP000011715">
    <property type="component" value="Unassembled WGS sequence"/>
</dbReference>
<dbReference type="STRING" id="644358.A0A0C4DZR2"/>
<name>A0A0C4DZR2_MAGP6</name>
<gene>
    <name evidence="4" type="ORF">MAPG_05568</name>
</gene>
<evidence type="ECO:0000313" key="6">
    <source>
        <dbReference type="Proteomes" id="UP000011715"/>
    </source>
</evidence>
<dbReference type="SUPFAM" id="SSF46565">
    <property type="entry name" value="Chaperone J-domain"/>
    <property type="match status" value="1"/>
</dbReference>
<feature type="compositionally biased region" description="Basic residues" evidence="1">
    <location>
        <begin position="121"/>
        <end position="132"/>
    </location>
</feature>
<keyword evidence="2" id="KW-0472">Membrane</keyword>